<gene>
    <name evidence="2" type="ORF">D0435_15365</name>
</gene>
<evidence type="ECO:0000256" key="1">
    <source>
        <dbReference type="SAM" id="Phobius"/>
    </source>
</evidence>
<dbReference type="Proteomes" id="UP000446866">
    <property type="component" value="Unassembled WGS sequence"/>
</dbReference>
<sequence length="160" mass="18564">MEKSKTFISIFLVILIISIAVYEKHVDNERSEYNFQASASEECFATFCESALGVFDEKSTTFSDLQSSYTALMSSMKVWARNHYAHWQDKNLPYDITYGEEEGDDPLMDVYFAIPELYSDIVNACYLKEPEYEITLTKKQVEERVAELRSQMEIHCVPFS</sequence>
<keyword evidence="1" id="KW-0812">Transmembrane</keyword>
<keyword evidence="1" id="KW-1133">Transmembrane helix</keyword>
<feature type="transmembrane region" description="Helical" evidence="1">
    <location>
        <begin position="6"/>
        <end position="22"/>
    </location>
</feature>
<organism evidence="2 3">
    <name type="scientific">Anaerotruncus colihominis</name>
    <dbReference type="NCBI Taxonomy" id="169435"/>
    <lineage>
        <taxon>Bacteria</taxon>
        <taxon>Bacillati</taxon>
        <taxon>Bacillota</taxon>
        <taxon>Clostridia</taxon>
        <taxon>Eubacteriales</taxon>
        <taxon>Oscillospiraceae</taxon>
        <taxon>Anaerotruncus</taxon>
    </lineage>
</organism>
<evidence type="ECO:0000313" key="2">
    <source>
        <dbReference type="EMBL" id="NBH63019.1"/>
    </source>
</evidence>
<keyword evidence="3" id="KW-1185">Reference proteome</keyword>
<evidence type="ECO:0000313" key="3">
    <source>
        <dbReference type="Proteomes" id="UP000446866"/>
    </source>
</evidence>
<keyword evidence="1" id="KW-0472">Membrane</keyword>
<accession>A0A845QML1</accession>
<dbReference type="EMBL" id="QXWK01000054">
    <property type="protein sequence ID" value="NBH63019.1"/>
    <property type="molecule type" value="Genomic_DNA"/>
</dbReference>
<dbReference type="AlphaFoldDB" id="A0A845QML1"/>
<reference evidence="2 3" key="1">
    <citation type="submission" date="2018-08" db="EMBL/GenBank/DDBJ databases">
        <title>Murine metabolic-syndrome-specific gut microbial biobank.</title>
        <authorList>
            <person name="Liu C."/>
        </authorList>
    </citation>
    <scope>NUCLEOTIDE SEQUENCE [LARGE SCALE GENOMIC DNA]</scope>
    <source>
        <strain evidence="2 3">28</strain>
    </source>
</reference>
<comment type="caution">
    <text evidence="2">The sequence shown here is derived from an EMBL/GenBank/DDBJ whole genome shotgun (WGS) entry which is preliminary data.</text>
</comment>
<proteinExistence type="predicted"/>
<protein>
    <submittedName>
        <fullName evidence="2">Uncharacterized protein</fullName>
    </submittedName>
</protein>
<name>A0A845QML1_9FIRM</name>